<feature type="non-terminal residue" evidence="2">
    <location>
        <position position="1"/>
    </location>
</feature>
<feature type="transmembrane region" description="Helical" evidence="1">
    <location>
        <begin position="331"/>
        <end position="347"/>
    </location>
</feature>
<accession>F2CUM6</accession>
<evidence type="ECO:0000256" key="1">
    <source>
        <dbReference type="SAM" id="Phobius"/>
    </source>
</evidence>
<reference evidence="2" key="1">
    <citation type="journal article" date="2011" name="Plant Physiol.">
        <title>Comprehensive sequence analysis of 24,783 barley full-length cDNAs derived from 12 clone libraries.</title>
        <authorList>
            <person name="Matsumoto T."/>
            <person name="Tanaka T."/>
            <person name="Sakai H."/>
            <person name="Amano N."/>
            <person name="Kanamori H."/>
            <person name="Kurita K."/>
            <person name="Kikuta A."/>
            <person name="Kamiya K."/>
            <person name="Yamamoto M."/>
            <person name="Ikawa H."/>
            <person name="Fujii N."/>
            <person name="Hori K."/>
            <person name="Itoh T."/>
            <person name="Sato K."/>
        </authorList>
    </citation>
    <scope>NUCLEOTIDE SEQUENCE</scope>
    <source>
        <tissue evidence="2">Shoot</tissue>
    </source>
</reference>
<evidence type="ECO:0000313" key="2">
    <source>
        <dbReference type="EMBL" id="BAJ86547.1"/>
    </source>
</evidence>
<keyword evidence="1" id="KW-0812">Transmembrane</keyword>
<organism evidence="2">
    <name type="scientific">Hordeum vulgare subsp. vulgare</name>
    <name type="common">Domesticated barley</name>
    <dbReference type="NCBI Taxonomy" id="112509"/>
    <lineage>
        <taxon>Eukaryota</taxon>
        <taxon>Viridiplantae</taxon>
        <taxon>Streptophyta</taxon>
        <taxon>Embryophyta</taxon>
        <taxon>Tracheophyta</taxon>
        <taxon>Spermatophyta</taxon>
        <taxon>Magnoliopsida</taxon>
        <taxon>Liliopsida</taxon>
        <taxon>Poales</taxon>
        <taxon>Poaceae</taxon>
        <taxon>BOP clade</taxon>
        <taxon>Pooideae</taxon>
        <taxon>Triticodae</taxon>
        <taxon>Triticeae</taxon>
        <taxon>Hordeinae</taxon>
        <taxon>Hordeum</taxon>
    </lineage>
</organism>
<name>F2CUM6_HORVV</name>
<dbReference type="AlphaFoldDB" id="F2CUM6"/>
<dbReference type="EMBL" id="AK355328">
    <property type="protein sequence ID" value="BAJ86547.1"/>
    <property type="molecule type" value="mRNA"/>
</dbReference>
<keyword evidence="1" id="KW-0472">Membrane</keyword>
<sequence>VRLPVRIVPEIKCQVAILSRATALLVLRPTGARLVHQQHNSLVTVTCSLELILVHHHSMASNLMAATLQHLEGIRQGGISLQTSNHSSPPLALAMTTITNNSNHNSNNLPLELLHLLMLTTTITAILLLVMLHKGMVILPTPSRVAGSKLMTTLVTRPKGSSSLTHSSLDMISRAMGHLAMDQLLTQLRMALHRAMVVQVALVKHLQGSKLELLPPEANRVILANHLLVLLHQATRRKVLPLHLDTLLHRHSLAMVRSHHNRARMVRVVMGSRLYRLRSCLHLLLLMDRHRLLRLDMGSMDTVSQAMVLHRLTLVHLLLASQAMASSSHTVILMLLVAMGSLLLILLKPQHLLRPRINLPPHLRLPQQLPLLLLPTVVPPKLLRVELPASAASEIWFPWLCCLKYNPQFTHVILLIALL</sequence>
<proteinExistence type="evidence at transcript level"/>
<keyword evidence="1" id="KW-1133">Transmembrane helix</keyword>
<protein>
    <submittedName>
        <fullName evidence="2">Predicted protein</fullName>
    </submittedName>
</protein>